<name>A0ABP0KTS7_9DINO</name>
<accession>A0ABP0KTS7</accession>
<feature type="compositionally biased region" description="Basic and acidic residues" evidence="1">
    <location>
        <begin position="40"/>
        <end position="49"/>
    </location>
</feature>
<gene>
    <name evidence="3" type="ORF">SCF082_LOCUS18883</name>
</gene>
<evidence type="ECO:0000256" key="1">
    <source>
        <dbReference type="SAM" id="MobiDB-lite"/>
    </source>
</evidence>
<evidence type="ECO:0000313" key="3">
    <source>
        <dbReference type="EMBL" id="CAK9029645.1"/>
    </source>
</evidence>
<evidence type="ECO:0000256" key="2">
    <source>
        <dbReference type="SAM" id="SignalP"/>
    </source>
</evidence>
<feature type="compositionally biased region" description="Low complexity" evidence="1">
    <location>
        <begin position="50"/>
        <end position="70"/>
    </location>
</feature>
<feature type="region of interest" description="Disordered" evidence="1">
    <location>
        <begin position="40"/>
        <end position="99"/>
    </location>
</feature>
<keyword evidence="4" id="KW-1185">Reference proteome</keyword>
<reference evidence="3 4" key="1">
    <citation type="submission" date="2024-02" db="EMBL/GenBank/DDBJ databases">
        <authorList>
            <person name="Chen Y."/>
            <person name="Shah S."/>
            <person name="Dougan E. K."/>
            <person name="Thang M."/>
            <person name="Chan C."/>
        </authorList>
    </citation>
    <scope>NUCLEOTIDE SEQUENCE [LARGE SCALE GENOMIC DNA]</scope>
</reference>
<proteinExistence type="predicted"/>
<feature type="signal peptide" evidence="2">
    <location>
        <begin position="1"/>
        <end position="19"/>
    </location>
</feature>
<dbReference type="EMBL" id="CAXAMM010012733">
    <property type="protein sequence ID" value="CAK9029645.1"/>
    <property type="molecule type" value="Genomic_DNA"/>
</dbReference>
<evidence type="ECO:0000313" key="4">
    <source>
        <dbReference type="Proteomes" id="UP001642464"/>
    </source>
</evidence>
<keyword evidence="2" id="KW-0732">Signal</keyword>
<dbReference type="Proteomes" id="UP001642464">
    <property type="component" value="Unassembled WGS sequence"/>
</dbReference>
<comment type="caution">
    <text evidence="3">The sequence shown here is derived from an EMBL/GenBank/DDBJ whole genome shotgun (WGS) entry which is preliminary data.</text>
</comment>
<sequence>MYSLHGLRRLLCLNRLTAATIATAVQEVFGPVTQSIADAEHQAAAREARTAAAQAPTAATQPARPAAAKTARVERLPDTLSGRRGAGQAADSRVGSTKRLQTDELGTSRIVSLRVCAMLNDRSGGTSVQSYDVLGLVTKEDVMENSTEKQVFWVNVLVKDPALPGERFDGGLRMEIHMWPLLEVNDVRSQVEAGCLVATHCFYVNENLLPVFWDRLVTKSWGADLQALETYTVTNLQLQGLLSENSYRLLRAKQERIHVDPNMLGWYNKPAEGLSSARKALLENLHGLLPWERAVPVQPVQMLLRNERGLSKFAQHAKAVELKEFIPDDCFLQDEERLEYGFSVTGLPEVIAGLRTWLWKKTCPRCEMDNLENPHAHWSRSYGLQDFFLSETEIDVAATQTTLQAAMEMRYISAFVQLQKAKAA</sequence>
<feature type="non-terminal residue" evidence="3">
    <location>
        <position position="424"/>
    </location>
</feature>
<feature type="chain" id="PRO_5046609852" evidence="2">
    <location>
        <begin position="20"/>
        <end position="424"/>
    </location>
</feature>
<organism evidence="3 4">
    <name type="scientific">Durusdinium trenchii</name>
    <dbReference type="NCBI Taxonomy" id="1381693"/>
    <lineage>
        <taxon>Eukaryota</taxon>
        <taxon>Sar</taxon>
        <taxon>Alveolata</taxon>
        <taxon>Dinophyceae</taxon>
        <taxon>Suessiales</taxon>
        <taxon>Symbiodiniaceae</taxon>
        <taxon>Durusdinium</taxon>
    </lineage>
</organism>
<protein>
    <submittedName>
        <fullName evidence="3">Uncharacterized protein</fullName>
    </submittedName>
</protein>